<dbReference type="OrthoDB" id="9772911at2"/>
<dbReference type="GO" id="GO:0008933">
    <property type="term" value="F:peptidoglycan lytic transglycosylase activity"/>
    <property type="evidence" value="ECO:0007669"/>
    <property type="project" value="TreeGrafter"/>
</dbReference>
<proteinExistence type="predicted"/>
<organism evidence="4 5">
    <name type="scientific">Sulfuricaulis limicola</name>
    <dbReference type="NCBI Taxonomy" id="1620215"/>
    <lineage>
        <taxon>Bacteria</taxon>
        <taxon>Pseudomonadati</taxon>
        <taxon>Pseudomonadota</taxon>
        <taxon>Gammaproteobacteria</taxon>
        <taxon>Acidiferrobacterales</taxon>
        <taxon>Acidiferrobacteraceae</taxon>
        <taxon>Sulfuricaulis</taxon>
    </lineage>
</organism>
<dbReference type="Gene3D" id="1.10.530.10">
    <property type="match status" value="1"/>
</dbReference>
<evidence type="ECO:0000259" key="3">
    <source>
        <dbReference type="Pfam" id="PF13406"/>
    </source>
</evidence>
<dbReference type="Proteomes" id="UP000243180">
    <property type="component" value="Chromosome"/>
</dbReference>
<name>A0A1B4XCJ5_9GAMM</name>
<dbReference type="InterPro" id="IPR031304">
    <property type="entry name" value="SLT_2"/>
</dbReference>
<dbReference type="NCBIfam" id="TIGR02282">
    <property type="entry name" value="MltB"/>
    <property type="match status" value="1"/>
</dbReference>
<dbReference type="FunFam" id="1.10.8.350:FF:000001">
    <property type="entry name" value="Lytic murein transglycosylase B"/>
    <property type="match status" value="1"/>
</dbReference>
<evidence type="ECO:0000256" key="2">
    <source>
        <dbReference type="SAM" id="SignalP"/>
    </source>
</evidence>
<protein>
    <submittedName>
        <fullName evidence="4">Lytic transglycosylase</fullName>
    </submittedName>
</protein>
<dbReference type="GO" id="GO:0009253">
    <property type="term" value="P:peptidoglycan catabolic process"/>
    <property type="evidence" value="ECO:0007669"/>
    <property type="project" value="TreeGrafter"/>
</dbReference>
<dbReference type="PANTHER" id="PTHR30163:SF9">
    <property type="entry name" value="MEMBRANE-BOUND LYTIC MUREIN TRANSGLYCOSYLASE B"/>
    <property type="match status" value="1"/>
</dbReference>
<feature type="signal peptide" evidence="2">
    <location>
        <begin position="1"/>
        <end position="27"/>
    </location>
</feature>
<dbReference type="CDD" id="cd13399">
    <property type="entry name" value="Slt35-like"/>
    <property type="match status" value="1"/>
</dbReference>
<dbReference type="InParanoid" id="A0A1B4XCJ5"/>
<feature type="chain" id="PRO_5008572279" evidence="2">
    <location>
        <begin position="28"/>
        <end position="336"/>
    </location>
</feature>
<dbReference type="Pfam" id="PF13406">
    <property type="entry name" value="SLT_2"/>
    <property type="match status" value="1"/>
</dbReference>
<evidence type="ECO:0000256" key="1">
    <source>
        <dbReference type="PIRSR" id="PIRSR611757-1"/>
    </source>
</evidence>
<reference evidence="4 5" key="1">
    <citation type="submission" date="2015-05" db="EMBL/GenBank/DDBJ databases">
        <title>Complete genome sequence of a sulfur-oxidizing gammaproteobacterium strain HA5.</title>
        <authorList>
            <person name="Miura A."/>
            <person name="Kojima H."/>
            <person name="Fukui M."/>
        </authorList>
    </citation>
    <scope>NUCLEOTIDE SEQUENCE [LARGE SCALE GENOMIC DNA]</scope>
    <source>
        <strain evidence="4 5">HA5</strain>
    </source>
</reference>
<dbReference type="InterPro" id="IPR011757">
    <property type="entry name" value="Lytic_transglycosylase_MltB"/>
</dbReference>
<evidence type="ECO:0000313" key="5">
    <source>
        <dbReference type="Proteomes" id="UP000243180"/>
    </source>
</evidence>
<accession>A0A1B4XCJ5</accession>
<dbReference type="KEGG" id="slim:SCL_0207"/>
<feature type="domain" description="Transglycosylase SLT" evidence="3">
    <location>
        <begin position="34"/>
        <end position="323"/>
    </location>
</feature>
<dbReference type="AlphaFoldDB" id="A0A1B4XCJ5"/>
<dbReference type="InterPro" id="IPR043426">
    <property type="entry name" value="MltB-like"/>
</dbReference>
<dbReference type="SUPFAM" id="SSF53955">
    <property type="entry name" value="Lysozyme-like"/>
    <property type="match status" value="1"/>
</dbReference>
<dbReference type="FunCoup" id="A0A1B4XCJ5">
    <property type="interactions" value="112"/>
</dbReference>
<keyword evidence="5" id="KW-1185">Reference proteome</keyword>
<sequence length="336" mass="37961">MYSARPGRLPIICAALAILAISPVAQALNLAKYPALRSFAAEMGEKHGFSAKELKQVFRCATIRPDIIEAMERPRELLPWYEYRKSFVTEDGAQRGVRFWKEYARDISRAQEQYGVAPEIIVAIIGVETRYGRNAGNYPILDALTTLTLQYPPRADFFRKELEEFLLLTRETGLDACRVKGSYAGAMGLPQFMPSSYRRLAVDFDGDGKRDLLDNPVDAIGSVAHYLHRHGWQPGAPVIGEARLKGSLHFWVEKLGLKPSLSVRQLADYGVFPLRRDDPGRRAALISLEGENGPVYRLGYDNFYAITRYNLNKRYAMAVVELGELIRRRMEENPSS</sequence>
<evidence type="ECO:0000313" key="4">
    <source>
        <dbReference type="EMBL" id="BAV32529.1"/>
    </source>
</evidence>
<feature type="active site" evidence="1">
    <location>
        <position position="128"/>
    </location>
</feature>
<dbReference type="Gene3D" id="1.10.8.350">
    <property type="entry name" value="Bacterial muramidase"/>
    <property type="match status" value="1"/>
</dbReference>
<dbReference type="EMBL" id="AP014879">
    <property type="protein sequence ID" value="BAV32529.1"/>
    <property type="molecule type" value="Genomic_DNA"/>
</dbReference>
<keyword evidence="2" id="KW-0732">Signal</keyword>
<dbReference type="InterPro" id="IPR023346">
    <property type="entry name" value="Lysozyme-like_dom_sf"/>
</dbReference>
<gene>
    <name evidence="4" type="ORF">SCL_0207</name>
</gene>
<dbReference type="PANTHER" id="PTHR30163">
    <property type="entry name" value="MEMBRANE-BOUND LYTIC MUREIN TRANSGLYCOSYLASE B"/>
    <property type="match status" value="1"/>
</dbReference>